<proteinExistence type="predicted"/>
<reference evidence="1 2" key="1">
    <citation type="submission" date="2018-08" db="EMBL/GenBank/DDBJ databases">
        <title>Recombination of ecologically and evolutionarily significant loci maintains genetic cohesion in the Pseudomonas syringae species complex.</title>
        <authorList>
            <person name="Dillon M."/>
            <person name="Thakur S."/>
            <person name="Almeida R.N.D."/>
            <person name="Weir B.S."/>
            <person name="Guttman D.S."/>
        </authorList>
    </citation>
    <scope>NUCLEOTIDE SEQUENCE [LARGE SCALE GENOMIC DNA]</scope>
    <source>
        <strain evidence="1 2">ICMP 3706</strain>
    </source>
</reference>
<name>A0A3M3ZK33_9PSED</name>
<evidence type="ECO:0000313" key="2">
    <source>
        <dbReference type="Proteomes" id="UP000281604"/>
    </source>
</evidence>
<evidence type="ECO:0000313" key="1">
    <source>
        <dbReference type="EMBL" id="RMO94465.1"/>
    </source>
</evidence>
<dbReference type="EMBL" id="RBQE01000626">
    <property type="protein sequence ID" value="RMO94465.1"/>
    <property type="molecule type" value="Genomic_DNA"/>
</dbReference>
<protein>
    <submittedName>
        <fullName evidence="1">Uncharacterized protein</fullName>
    </submittedName>
</protein>
<dbReference type="Proteomes" id="UP000281604">
    <property type="component" value="Unassembled WGS sequence"/>
</dbReference>
<organism evidence="1 2">
    <name type="scientific">Pseudomonas syringae pv. persicae</name>
    <dbReference type="NCBI Taxonomy" id="237306"/>
    <lineage>
        <taxon>Bacteria</taxon>
        <taxon>Pseudomonadati</taxon>
        <taxon>Pseudomonadota</taxon>
        <taxon>Gammaproteobacteria</taxon>
        <taxon>Pseudomonadales</taxon>
        <taxon>Pseudomonadaceae</taxon>
        <taxon>Pseudomonas</taxon>
    </lineage>
</organism>
<dbReference type="AlphaFoldDB" id="A0A3M3ZK33"/>
<gene>
    <name evidence="1" type="ORF">ALQ30_200393</name>
</gene>
<sequence length="48" mass="6018">MQPYSERERHESSHHRFKSWQYLKIVFRVRFKISPLDTFLNQAHHVCF</sequence>
<accession>A0A3M3ZK33</accession>
<comment type="caution">
    <text evidence="1">The sequence shown here is derived from an EMBL/GenBank/DDBJ whole genome shotgun (WGS) entry which is preliminary data.</text>
</comment>